<feature type="chain" id="PRO_5006918611" evidence="1">
    <location>
        <begin position="23"/>
        <end position="521"/>
    </location>
</feature>
<dbReference type="AlphaFoldDB" id="A0A0W0ZF77"/>
<feature type="signal peptide" evidence="1">
    <location>
        <begin position="1"/>
        <end position="22"/>
    </location>
</feature>
<organism evidence="2 3">
    <name type="scientific">Legionella steelei</name>
    <dbReference type="NCBI Taxonomy" id="947033"/>
    <lineage>
        <taxon>Bacteria</taxon>
        <taxon>Pseudomonadati</taxon>
        <taxon>Pseudomonadota</taxon>
        <taxon>Gammaproteobacteria</taxon>
        <taxon>Legionellales</taxon>
        <taxon>Legionellaceae</taxon>
        <taxon>Legionella</taxon>
    </lineage>
</organism>
<dbReference type="Gene3D" id="2.130.10.10">
    <property type="entry name" value="YVTN repeat-like/Quinoprotein amine dehydrogenase"/>
    <property type="match status" value="1"/>
</dbReference>
<dbReference type="PATRIC" id="fig|947033.5.peg.1131"/>
<dbReference type="InterPro" id="IPR036278">
    <property type="entry name" value="Sialidase_sf"/>
</dbReference>
<keyword evidence="1" id="KW-0732">Signal</keyword>
<dbReference type="Gene3D" id="2.120.10.10">
    <property type="match status" value="1"/>
</dbReference>
<dbReference type="CDD" id="cd15482">
    <property type="entry name" value="Sialidase_non-viral"/>
    <property type="match status" value="2"/>
</dbReference>
<protein>
    <submittedName>
        <fullName evidence="2">BNR/Asp-box repeat containing protein</fullName>
    </submittedName>
</protein>
<dbReference type="OrthoDB" id="5654229at2"/>
<dbReference type="SUPFAM" id="SSF50939">
    <property type="entry name" value="Sialidases"/>
    <property type="match status" value="1"/>
</dbReference>
<dbReference type="InterPro" id="IPR015943">
    <property type="entry name" value="WD40/YVTN_repeat-like_dom_sf"/>
</dbReference>
<gene>
    <name evidence="2" type="ORF">Lste_1059</name>
</gene>
<proteinExistence type="predicted"/>
<evidence type="ECO:0000256" key="1">
    <source>
        <dbReference type="SAM" id="SignalP"/>
    </source>
</evidence>
<comment type="caution">
    <text evidence="2">The sequence shown here is derived from an EMBL/GenBank/DDBJ whole genome shotgun (WGS) entry which is preliminary data.</text>
</comment>
<keyword evidence="3" id="KW-1185">Reference proteome</keyword>
<dbReference type="EMBL" id="LNYY01000019">
    <property type="protein sequence ID" value="KTD67901.1"/>
    <property type="molecule type" value="Genomic_DNA"/>
</dbReference>
<dbReference type="SUPFAM" id="SSF110296">
    <property type="entry name" value="Oligoxyloglucan reducing end-specific cellobiohydrolase"/>
    <property type="match status" value="1"/>
</dbReference>
<accession>A0A0W0ZF77</accession>
<dbReference type="STRING" id="947033.Lste_1059"/>
<sequence length="521" mass="53715">MNKKWIYFLLSSAVFTPVILHAAPKPQPKFSILATAKGEHQVYPKGTITLSYTIINNTKYERTLTFKAIQGVSQGTGATKPCSSPFTLKPGQDCQLSLVIHGNSIPSNGINGGPEICKTIGPGNNNPDQFLCSQPSEEDKLKVTLSPASLIRRVTVGYTTINGQNTPIAFTSTDGGRSWGPLIQLQSTTASQLADVTCDDSGLNCVAVGRTSLFQLISYNSTDGGNSWSSPVFPSVLAGATQSYLNGIACDNTGVNCVAVGNSRVPPKTYAVTYTSMDSGATWSSPILPTPLSGNSTLSGVACSSSGLQCVAVGTHAGAPISYSSTSGGASWSTANILTTQPGFTNTLSSVSCDSSGLTCSAVGSSFDETTAIPVPVTYTTINGGATWSAPILPAPASNEDSELYAVSCSNSGLCTATGYVTIGGVFNNLVYTSNNSGNTWSAPILPNIPQGFDGNSLNGVFCSNDGIFCTTVGSGQTDPSNIFPFSYVSTDGGSSWSSPLLLTVPSNILVSNVGNVSGSK</sequence>
<dbReference type="RefSeq" id="WP_058510039.1">
    <property type="nucleotide sequence ID" value="NZ_LNYY01000019.1"/>
</dbReference>
<evidence type="ECO:0000313" key="3">
    <source>
        <dbReference type="Proteomes" id="UP000054926"/>
    </source>
</evidence>
<name>A0A0W0ZF77_9GAMM</name>
<dbReference type="Proteomes" id="UP000054926">
    <property type="component" value="Unassembled WGS sequence"/>
</dbReference>
<evidence type="ECO:0000313" key="2">
    <source>
        <dbReference type="EMBL" id="KTD67901.1"/>
    </source>
</evidence>
<reference evidence="2 3" key="1">
    <citation type="submission" date="2015-11" db="EMBL/GenBank/DDBJ databases">
        <title>Genomic analysis of 38 Legionella species identifies large and diverse effector repertoires.</title>
        <authorList>
            <person name="Burstein D."/>
            <person name="Amaro F."/>
            <person name="Zusman T."/>
            <person name="Lifshitz Z."/>
            <person name="Cohen O."/>
            <person name="Gilbert J.A."/>
            <person name="Pupko T."/>
            <person name="Shuman H.A."/>
            <person name="Segal G."/>
        </authorList>
    </citation>
    <scope>NUCLEOTIDE SEQUENCE [LARGE SCALE GENOMIC DNA]</scope>
    <source>
        <strain evidence="2 3">IMVS3376</strain>
    </source>
</reference>